<dbReference type="PROSITE" id="PS00450">
    <property type="entry name" value="ACONITASE_1"/>
    <property type="match status" value="1"/>
</dbReference>
<comment type="pathway">
    <text evidence="4">Organic acid metabolism; propanoate degradation.</text>
</comment>
<dbReference type="Pfam" id="PF00694">
    <property type="entry name" value="Aconitase_C"/>
    <property type="match status" value="1"/>
</dbReference>
<evidence type="ECO:0000313" key="18">
    <source>
        <dbReference type="EMBL" id="VVD90786.1"/>
    </source>
</evidence>
<comment type="pathway">
    <text evidence="3">Carbohydrate metabolism; tricarboxylic acid cycle; isocitrate from oxaloacetate: step 2/2.</text>
</comment>
<evidence type="ECO:0000256" key="6">
    <source>
        <dbReference type="ARBA" id="ARBA00011245"/>
    </source>
</evidence>
<evidence type="ECO:0000256" key="1">
    <source>
        <dbReference type="ARBA" id="ARBA00000118"/>
    </source>
</evidence>
<evidence type="ECO:0000313" key="19">
    <source>
        <dbReference type="Proteomes" id="UP000406256"/>
    </source>
</evidence>
<dbReference type="FunFam" id="3.30.499.10:FF:000020">
    <property type="entry name" value="Aconitate hydratase A"/>
    <property type="match status" value="1"/>
</dbReference>
<dbReference type="NCBIfam" id="NF009520">
    <property type="entry name" value="PRK12881.1"/>
    <property type="match status" value="1"/>
</dbReference>
<evidence type="ECO:0000256" key="14">
    <source>
        <dbReference type="ARBA" id="ARBA00023501"/>
    </source>
</evidence>
<comment type="subunit">
    <text evidence="6">Monomer.</text>
</comment>
<protein>
    <recommendedName>
        <fullName evidence="15">Aconitate hydratase</fullName>
        <shortName evidence="15">Aconitase</shortName>
        <ecNumber evidence="15">4.2.1.3</ecNumber>
    </recommendedName>
</protein>
<dbReference type="NCBIfam" id="TIGR01341">
    <property type="entry name" value="aconitase_1"/>
    <property type="match status" value="1"/>
</dbReference>
<keyword evidence="9" id="KW-0479">Metal-binding</keyword>
<dbReference type="Gene3D" id="6.10.190.10">
    <property type="match status" value="1"/>
</dbReference>
<dbReference type="InterPro" id="IPR015931">
    <property type="entry name" value="Acnase/IPM_dHydase_lsu_aba_1/3"/>
</dbReference>
<reference evidence="18 19" key="1">
    <citation type="submission" date="2019-08" db="EMBL/GenBank/DDBJ databases">
        <authorList>
            <person name="Peeters C."/>
        </authorList>
    </citation>
    <scope>NUCLEOTIDE SEQUENCE [LARGE SCALE GENOMIC DNA]</scope>
    <source>
        <strain evidence="18 19">LMG 31108</strain>
    </source>
</reference>
<evidence type="ECO:0000256" key="2">
    <source>
        <dbReference type="ARBA" id="ARBA00001966"/>
    </source>
</evidence>
<comment type="similarity">
    <text evidence="5 15">Belongs to the aconitase/IPM isomerase family.</text>
</comment>
<dbReference type="UniPathway" id="UPA00223">
    <property type="reaction ID" value="UER00718"/>
</dbReference>
<organism evidence="18 19">
    <name type="scientific">Pandoraea anhela</name>
    <dbReference type="NCBI Taxonomy" id="2508295"/>
    <lineage>
        <taxon>Bacteria</taxon>
        <taxon>Pseudomonadati</taxon>
        <taxon>Pseudomonadota</taxon>
        <taxon>Betaproteobacteria</taxon>
        <taxon>Burkholderiales</taxon>
        <taxon>Burkholderiaceae</taxon>
        <taxon>Pandoraea</taxon>
    </lineage>
</organism>
<dbReference type="CDD" id="cd01580">
    <property type="entry name" value="AcnA_IRP_Swivel"/>
    <property type="match status" value="1"/>
</dbReference>
<evidence type="ECO:0000259" key="17">
    <source>
        <dbReference type="Pfam" id="PF00694"/>
    </source>
</evidence>
<dbReference type="Gene3D" id="3.20.19.10">
    <property type="entry name" value="Aconitase, domain 4"/>
    <property type="match status" value="1"/>
</dbReference>
<comment type="cofactor">
    <cofactor evidence="2">
        <name>[4Fe-4S] cluster</name>
        <dbReference type="ChEBI" id="CHEBI:49883"/>
    </cofactor>
</comment>
<evidence type="ECO:0000256" key="12">
    <source>
        <dbReference type="ARBA" id="ARBA00023014"/>
    </source>
</evidence>
<dbReference type="InterPro" id="IPR000573">
    <property type="entry name" value="AconitaseA/IPMdHydase_ssu_swvl"/>
</dbReference>
<dbReference type="InterPro" id="IPR001030">
    <property type="entry name" value="Acoase/IPM_deHydtase_lsu_aba"/>
</dbReference>
<dbReference type="EMBL" id="CABPSB010000004">
    <property type="protein sequence ID" value="VVD90786.1"/>
    <property type="molecule type" value="Genomic_DNA"/>
</dbReference>
<dbReference type="GO" id="GO:0051539">
    <property type="term" value="F:4 iron, 4 sulfur cluster binding"/>
    <property type="evidence" value="ECO:0007669"/>
    <property type="project" value="UniProtKB-KW"/>
</dbReference>
<dbReference type="GO" id="GO:0046872">
    <property type="term" value="F:metal ion binding"/>
    <property type="evidence" value="ECO:0007669"/>
    <property type="project" value="UniProtKB-KW"/>
</dbReference>
<dbReference type="InterPro" id="IPR036008">
    <property type="entry name" value="Aconitase_4Fe-4S_dom"/>
</dbReference>
<gene>
    <name evidence="18" type="primary">acnA</name>
    <name evidence="18" type="ORF">PAN31108_01606</name>
</gene>
<dbReference type="RefSeq" id="WP_150668344.1">
    <property type="nucleotide sequence ID" value="NZ_CABPSB010000004.1"/>
</dbReference>
<keyword evidence="8" id="KW-0816">Tricarboxylic acid cycle</keyword>
<dbReference type="InterPro" id="IPR006249">
    <property type="entry name" value="Aconitase/IRP2"/>
</dbReference>
<keyword evidence="19" id="KW-1185">Reference proteome</keyword>
<evidence type="ECO:0000256" key="8">
    <source>
        <dbReference type="ARBA" id="ARBA00022532"/>
    </source>
</evidence>
<dbReference type="Gene3D" id="3.30.499.10">
    <property type="entry name" value="Aconitase, domain 3"/>
    <property type="match status" value="2"/>
</dbReference>
<dbReference type="SUPFAM" id="SSF52016">
    <property type="entry name" value="LeuD/IlvD-like"/>
    <property type="match status" value="1"/>
</dbReference>
<evidence type="ECO:0000259" key="16">
    <source>
        <dbReference type="Pfam" id="PF00330"/>
    </source>
</evidence>
<dbReference type="SUPFAM" id="SSF53732">
    <property type="entry name" value="Aconitase iron-sulfur domain"/>
    <property type="match status" value="1"/>
</dbReference>
<dbReference type="GO" id="GO:0003994">
    <property type="term" value="F:aconitate hydratase activity"/>
    <property type="evidence" value="ECO:0007669"/>
    <property type="project" value="UniProtKB-EC"/>
</dbReference>
<evidence type="ECO:0000256" key="5">
    <source>
        <dbReference type="ARBA" id="ARBA00007185"/>
    </source>
</evidence>
<comment type="catalytic activity">
    <reaction evidence="1">
        <text>(2S,3R)-3-hydroxybutane-1,2,3-tricarboxylate = 2-methyl-cis-aconitate + H2O</text>
        <dbReference type="Rhea" id="RHEA:17941"/>
        <dbReference type="ChEBI" id="CHEBI:15377"/>
        <dbReference type="ChEBI" id="CHEBI:57429"/>
        <dbReference type="ChEBI" id="CHEBI:57872"/>
        <dbReference type="EC" id="4.2.1.99"/>
    </reaction>
</comment>
<accession>A0A5E4TS94</accession>
<dbReference type="PRINTS" id="PR00415">
    <property type="entry name" value="ACONITASE"/>
</dbReference>
<comment type="function">
    <text evidence="15">Catalyzes the isomerization of citrate to isocitrate via cis-aconitate.</text>
</comment>
<dbReference type="GO" id="GO:0047456">
    <property type="term" value="F:2-methylisocitrate dehydratase activity"/>
    <property type="evidence" value="ECO:0007669"/>
    <property type="project" value="UniProtKB-EC"/>
</dbReference>
<keyword evidence="12 15" id="KW-0411">Iron-sulfur</keyword>
<keyword evidence="13 15" id="KW-0456">Lyase</keyword>
<evidence type="ECO:0000256" key="10">
    <source>
        <dbReference type="ARBA" id="ARBA00022884"/>
    </source>
</evidence>
<keyword evidence="7 15" id="KW-0004">4Fe-4S</keyword>
<comment type="catalytic activity">
    <reaction evidence="14 15">
        <text>citrate = D-threo-isocitrate</text>
        <dbReference type="Rhea" id="RHEA:10336"/>
        <dbReference type="ChEBI" id="CHEBI:15562"/>
        <dbReference type="ChEBI" id="CHEBI:16947"/>
        <dbReference type="EC" id="4.2.1.3"/>
    </reaction>
</comment>
<proteinExistence type="inferred from homology"/>
<keyword evidence="11 15" id="KW-0408">Iron</keyword>
<dbReference type="NCBIfam" id="NF006757">
    <property type="entry name" value="PRK09277.1"/>
    <property type="match status" value="1"/>
</dbReference>
<keyword evidence="10" id="KW-0694">RNA-binding</keyword>
<sequence length="902" mass="98175">MAHNLHKTLKEFKLGGNKKGKFYSLPQLGKALGVDVDRLPVSIRLVLESVLRNCDGKKVTEEHVAQLANWKPNAERTDEIPFVVARVVLQDFTGVPLLADLAAMRNVAERQGANPKRIEPLVPVDLVVDHSVTIDHFREKKALDLNMKLEFQRNNERYQFMKWGMQAFDTFGVVQPGYGIVHQVNLEYLARGVHKKDDVYYPDTLVGTDSHTTMINGIGVVGWGVGGIEAEAGMLGQPVYFLTPDVVGVELTGRLREGVTATDLVLTITEMLRREKVVGKFVEFFGEGTSSLALPDRATIANMAPEYGATMGFFPVDEKTIDYFEGTGRTKDEIKAFESYFKAQNLFGVPKTDSIDYTKTLKLDLGTVAPSLAGPKRPQDRIEIGNVKATFQDLFTKPVAENGFNLTKEQLETTYKTAGGIDVRNGDVLIAAITSCTNTSNPSVLLAAGLLAKKAVEAGLTVAPHIKTSLAPGSRVVTEYLEAAGLLPYLEKLGFGVTAYGCTTCIGNAGDLTAELNETITKNDMVAAAVLSGNRNFEARIHPNIRANFLASPPLVVAYAIAGNVTRDLMTEPVGKGKGGREIFLGDIWPTSEEIHKLMKFAMNAKVFKANYDSVKEPSPLWAKVKGSKGQVYDWPTSTYIAEPPFFDGFAMAPNADIKPIQGARALGVFGDSVTTDHISPAGSIKETSPAGKWLLENGVLKADFNSYGSRRGNHEVMMRGTFANVRIKNLMIPAKADGSRVEGGLTIHQPSGEQLSIYDAAMKYVGEGTPTVVFGGEEYGTGSSRDWAAKGTQLLGVKAVITRSFERIHRSNLVGMGVLPLQFKGSDSVESLGITGEETYDIEGLTADIKPQQDVTLVIHRKNGETQKVQVLLRIDTPIEVDYYKHGGILPFVLRQLLAAA</sequence>
<name>A0A5E4TS94_9BURK</name>
<dbReference type="FunFam" id="3.20.19.10:FF:000001">
    <property type="entry name" value="Aconitate hydratase"/>
    <property type="match status" value="1"/>
</dbReference>
<dbReference type="AlphaFoldDB" id="A0A5E4TS94"/>
<dbReference type="InterPro" id="IPR018136">
    <property type="entry name" value="Aconitase_4Fe-4S_BS"/>
</dbReference>
<feature type="domain" description="Aconitase A/isopropylmalate dehydratase small subunit swivel" evidence="17">
    <location>
        <begin position="695"/>
        <end position="825"/>
    </location>
</feature>
<evidence type="ECO:0000256" key="3">
    <source>
        <dbReference type="ARBA" id="ARBA00004717"/>
    </source>
</evidence>
<dbReference type="GO" id="GO:0006099">
    <property type="term" value="P:tricarboxylic acid cycle"/>
    <property type="evidence" value="ECO:0007669"/>
    <property type="project" value="UniProtKB-UniPathway"/>
</dbReference>
<evidence type="ECO:0000256" key="7">
    <source>
        <dbReference type="ARBA" id="ARBA00022485"/>
    </source>
</evidence>
<dbReference type="CDD" id="cd01586">
    <property type="entry name" value="AcnA_IRP"/>
    <property type="match status" value="1"/>
</dbReference>
<evidence type="ECO:0000256" key="11">
    <source>
        <dbReference type="ARBA" id="ARBA00023004"/>
    </source>
</evidence>
<dbReference type="GO" id="GO:0003723">
    <property type="term" value="F:RNA binding"/>
    <property type="evidence" value="ECO:0007669"/>
    <property type="project" value="UniProtKB-KW"/>
</dbReference>
<dbReference type="InterPro" id="IPR015928">
    <property type="entry name" value="Aconitase/3IPM_dehydase_swvl"/>
</dbReference>
<dbReference type="InterPro" id="IPR044137">
    <property type="entry name" value="AcnA_IRP_Swivel"/>
</dbReference>
<evidence type="ECO:0000256" key="9">
    <source>
        <dbReference type="ARBA" id="ARBA00022723"/>
    </source>
</evidence>
<dbReference type="PROSITE" id="PS01244">
    <property type="entry name" value="ACONITASE_2"/>
    <property type="match status" value="1"/>
</dbReference>
<dbReference type="OrthoDB" id="9764318at2"/>
<evidence type="ECO:0000256" key="13">
    <source>
        <dbReference type="ARBA" id="ARBA00023239"/>
    </source>
</evidence>
<dbReference type="EC" id="4.2.1.3" evidence="15"/>
<dbReference type="Pfam" id="PF00330">
    <property type="entry name" value="Aconitase"/>
    <property type="match status" value="1"/>
</dbReference>
<feature type="domain" description="Aconitase/3-isopropylmalate dehydratase large subunit alpha/beta/alpha" evidence="16">
    <location>
        <begin position="70"/>
        <end position="563"/>
    </location>
</feature>
<evidence type="ECO:0000256" key="15">
    <source>
        <dbReference type="RuleBase" id="RU361275"/>
    </source>
</evidence>
<dbReference type="PANTHER" id="PTHR11670">
    <property type="entry name" value="ACONITASE/IRON-RESPONSIVE ELEMENT FAMILY MEMBER"/>
    <property type="match status" value="1"/>
</dbReference>
<dbReference type="FunFam" id="3.30.499.10:FF:000002">
    <property type="entry name" value="Aconitate hydratase"/>
    <property type="match status" value="1"/>
</dbReference>
<dbReference type="Proteomes" id="UP000406256">
    <property type="component" value="Unassembled WGS sequence"/>
</dbReference>
<evidence type="ECO:0000256" key="4">
    <source>
        <dbReference type="ARBA" id="ARBA00005026"/>
    </source>
</evidence>